<evidence type="ECO:0000313" key="2">
    <source>
        <dbReference type="EMBL" id="KKN36360.1"/>
    </source>
</evidence>
<dbReference type="EMBL" id="LAZR01001970">
    <property type="protein sequence ID" value="KKN36360.1"/>
    <property type="molecule type" value="Genomic_DNA"/>
</dbReference>
<gene>
    <name evidence="2" type="ORF">LCGC14_0774370</name>
</gene>
<dbReference type="AlphaFoldDB" id="A0A0F9PXL6"/>
<evidence type="ECO:0000259" key="1">
    <source>
        <dbReference type="Pfam" id="PF03886"/>
    </source>
</evidence>
<accession>A0A0F9PXL6</accession>
<reference evidence="2" key="1">
    <citation type="journal article" date="2015" name="Nature">
        <title>Complex archaea that bridge the gap between prokaryotes and eukaryotes.</title>
        <authorList>
            <person name="Spang A."/>
            <person name="Saw J.H."/>
            <person name="Jorgensen S.L."/>
            <person name="Zaremba-Niedzwiedzka K."/>
            <person name="Martijn J."/>
            <person name="Lind A.E."/>
            <person name="van Eijk R."/>
            <person name="Schleper C."/>
            <person name="Guy L."/>
            <person name="Ettema T.J."/>
        </authorList>
    </citation>
    <scope>NUCLEOTIDE SEQUENCE</scope>
</reference>
<organism evidence="2">
    <name type="scientific">marine sediment metagenome</name>
    <dbReference type="NCBI Taxonomy" id="412755"/>
    <lineage>
        <taxon>unclassified sequences</taxon>
        <taxon>metagenomes</taxon>
        <taxon>ecological metagenomes</taxon>
    </lineage>
</organism>
<dbReference type="SUPFAM" id="SSF159594">
    <property type="entry name" value="XCC0632-like"/>
    <property type="match status" value="1"/>
</dbReference>
<dbReference type="Gene3D" id="3.40.50.10610">
    <property type="entry name" value="ABC-type transport auxiliary lipoprotein component"/>
    <property type="match status" value="1"/>
</dbReference>
<protein>
    <recommendedName>
        <fullName evidence="1">ABC-type transport auxiliary lipoprotein component domain-containing protein</fullName>
    </recommendedName>
</protein>
<name>A0A0F9PXL6_9ZZZZ</name>
<proteinExistence type="predicted"/>
<dbReference type="InterPro" id="IPR005586">
    <property type="entry name" value="ABC_trans_aux"/>
</dbReference>
<comment type="caution">
    <text evidence="2">The sequence shown here is derived from an EMBL/GenBank/DDBJ whole genome shotgun (WGS) entry which is preliminary data.</text>
</comment>
<sequence>MVKNKQFLLWTILATIWLSGCSIINPTPSPAIDVYTLSQLMETSTAPTRMKDAKAMILELSPIRSPQGLLGTGIVYRDMDYGFNSYAYSRWSDNPSKLLSSYLQQSLDQSPLISAVVQVGTRANADLVLESTLVDFSHHLQADETKTTGVVSVIFYLIDPTDKKLIASKQFTKEVIADQSNAKQATMAINKASKLMVNDLQMWLEQAIRNLPEK</sequence>
<dbReference type="PROSITE" id="PS51257">
    <property type="entry name" value="PROKAR_LIPOPROTEIN"/>
    <property type="match status" value="1"/>
</dbReference>
<dbReference type="Pfam" id="PF03886">
    <property type="entry name" value="ABC_trans_aux"/>
    <property type="match status" value="1"/>
</dbReference>
<feature type="domain" description="ABC-type transport auxiliary lipoprotein component" evidence="1">
    <location>
        <begin position="35"/>
        <end position="197"/>
    </location>
</feature>